<sequence>MKRKEHTLFYFNEEFDRVLRKCDEERAAKLVTAYLKATQGKLIKS</sequence>
<comment type="caution">
    <text evidence="1">The sequence shown here is derived from an EMBL/GenBank/DDBJ whole genome shotgun (WGS) entry which is preliminary data.</text>
</comment>
<proteinExistence type="predicted"/>
<protein>
    <submittedName>
        <fullName evidence="1">Uncharacterized protein</fullName>
    </submittedName>
</protein>
<gene>
    <name evidence="1" type="ORF">LCGC14_1015960</name>
</gene>
<dbReference type="EMBL" id="LAZR01004029">
    <property type="protein sequence ID" value="KKN12472.1"/>
    <property type="molecule type" value="Genomic_DNA"/>
</dbReference>
<accession>A0A0F9NKE4</accession>
<dbReference type="AlphaFoldDB" id="A0A0F9NKE4"/>
<organism evidence="1">
    <name type="scientific">marine sediment metagenome</name>
    <dbReference type="NCBI Taxonomy" id="412755"/>
    <lineage>
        <taxon>unclassified sequences</taxon>
        <taxon>metagenomes</taxon>
        <taxon>ecological metagenomes</taxon>
    </lineage>
</organism>
<evidence type="ECO:0000313" key="1">
    <source>
        <dbReference type="EMBL" id="KKN12472.1"/>
    </source>
</evidence>
<reference evidence="1" key="1">
    <citation type="journal article" date="2015" name="Nature">
        <title>Complex archaea that bridge the gap between prokaryotes and eukaryotes.</title>
        <authorList>
            <person name="Spang A."/>
            <person name="Saw J.H."/>
            <person name="Jorgensen S.L."/>
            <person name="Zaremba-Niedzwiedzka K."/>
            <person name="Martijn J."/>
            <person name="Lind A.E."/>
            <person name="van Eijk R."/>
            <person name="Schleper C."/>
            <person name="Guy L."/>
            <person name="Ettema T.J."/>
        </authorList>
    </citation>
    <scope>NUCLEOTIDE SEQUENCE</scope>
</reference>
<name>A0A0F9NKE4_9ZZZZ</name>